<evidence type="ECO:0000313" key="1">
    <source>
        <dbReference type="EMBL" id="GAA3391146.1"/>
    </source>
</evidence>
<comment type="caution">
    <text evidence="1">The sequence shown here is derived from an EMBL/GenBank/DDBJ whole genome shotgun (WGS) entry which is preliminary data.</text>
</comment>
<evidence type="ECO:0000313" key="2">
    <source>
        <dbReference type="Proteomes" id="UP001501676"/>
    </source>
</evidence>
<dbReference type="RefSeq" id="WP_345730437.1">
    <property type="nucleotide sequence ID" value="NZ_BAAAYN010000031.1"/>
</dbReference>
<dbReference type="EMBL" id="BAAAYN010000031">
    <property type="protein sequence ID" value="GAA3391146.1"/>
    <property type="molecule type" value="Genomic_DNA"/>
</dbReference>
<dbReference type="Gene3D" id="3.10.129.10">
    <property type="entry name" value="Hotdog Thioesterase"/>
    <property type="match status" value="1"/>
</dbReference>
<keyword evidence="2" id="KW-1185">Reference proteome</keyword>
<dbReference type="Proteomes" id="UP001501676">
    <property type="component" value="Unassembled WGS sequence"/>
</dbReference>
<dbReference type="InterPro" id="IPR027961">
    <property type="entry name" value="DUF4442"/>
</dbReference>
<protein>
    <recommendedName>
        <fullName evidence="3">PaaI family thioesterase</fullName>
    </recommendedName>
</protein>
<dbReference type="Pfam" id="PF14539">
    <property type="entry name" value="DUF4442"/>
    <property type="match status" value="1"/>
</dbReference>
<dbReference type="SUPFAM" id="SSF54637">
    <property type="entry name" value="Thioesterase/thiol ester dehydrase-isomerase"/>
    <property type="match status" value="1"/>
</dbReference>
<evidence type="ECO:0008006" key="3">
    <source>
        <dbReference type="Google" id="ProtNLM"/>
    </source>
</evidence>
<proteinExistence type="predicted"/>
<reference evidence="2" key="1">
    <citation type="journal article" date="2019" name="Int. J. Syst. Evol. Microbiol.">
        <title>The Global Catalogue of Microorganisms (GCM) 10K type strain sequencing project: providing services to taxonomists for standard genome sequencing and annotation.</title>
        <authorList>
            <consortium name="The Broad Institute Genomics Platform"/>
            <consortium name="The Broad Institute Genome Sequencing Center for Infectious Disease"/>
            <person name="Wu L."/>
            <person name="Ma J."/>
        </authorList>
    </citation>
    <scope>NUCLEOTIDE SEQUENCE [LARGE SCALE GENOMIC DNA]</scope>
    <source>
        <strain evidence="2">JCM 9458</strain>
    </source>
</reference>
<organism evidence="1 2">
    <name type="scientific">Cryptosporangium minutisporangium</name>
    <dbReference type="NCBI Taxonomy" id="113569"/>
    <lineage>
        <taxon>Bacteria</taxon>
        <taxon>Bacillati</taxon>
        <taxon>Actinomycetota</taxon>
        <taxon>Actinomycetes</taxon>
        <taxon>Cryptosporangiales</taxon>
        <taxon>Cryptosporangiaceae</taxon>
        <taxon>Cryptosporangium</taxon>
    </lineage>
</organism>
<sequence>MTPFAWAAKALEDVPANALIGLRVRTIDPNGAEVELPDDARLRNPYGAVQAGPLLGLLDAAALGAVLGHLTEDHLATVTTVARSVSLDFLAPARGVLTGTSSLTVEQRAKLRALVDGDGRKLALETTAEARAADGTVVSRATFSWVLRR</sequence>
<accession>A0ABP6T200</accession>
<name>A0ABP6T200_9ACTN</name>
<dbReference type="InterPro" id="IPR029069">
    <property type="entry name" value="HotDog_dom_sf"/>
</dbReference>
<gene>
    <name evidence="1" type="ORF">GCM10020369_47930</name>
</gene>